<dbReference type="AlphaFoldDB" id="A0A246IT60"/>
<dbReference type="OrthoDB" id="9869019at2"/>
<feature type="region of interest" description="Disordered" evidence="1">
    <location>
        <begin position="73"/>
        <end position="118"/>
    </location>
</feature>
<comment type="caution">
    <text evidence="2">The sequence shown here is derived from an EMBL/GenBank/DDBJ whole genome shotgun (WGS) entry which is preliminary data.</text>
</comment>
<evidence type="ECO:0000313" key="2">
    <source>
        <dbReference type="EMBL" id="OWQ83404.1"/>
    </source>
</evidence>
<dbReference type="EMBL" id="NIOF01000021">
    <property type="protein sequence ID" value="OWQ83404.1"/>
    <property type="molecule type" value="Genomic_DNA"/>
</dbReference>
<gene>
    <name evidence="2" type="ORF">CDN99_26525</name>
</gene>
<organism evidence="2 3">
    <name type="scientific">Roseateles aquatilis</name>
    <dbReference type="NCBI Taxonomy" id="431061"/>
    <lineage>
        <taxon>Bacteria</taxon>
        <taxon>Pseudomonadati</taxon>
        <taxon>Pseudomonadota</taxon>
        <taxon>Betaproteobacteria</taxon>
        <taxon>Burkholderiales</taxon>
        <taxon>Sphaerotilaceae</taxon>
        <taxon>Roseateles</taxon>
    </lineage>
</organism>
<keyword evidence="3" id="KW-1185">Reference proteome</keyword>
<dbReference type="RefSeq" id="WP_088388509.1">
    <property type="nucleotide sequence ID" value="NZ_NIOF01000021.1"/>
</dbReference>
<protein>
    <recommendedName>
        <fullName evidence="4">DUF2946 domain-containing protein</fullName>
    </recommendedName>
</protein>
<evidence type="ECO:0008006" key="4">
    <source>
        <dbReference type="Google" id="ProtNLM"/>
    </source>
</evidence>
<reference evidence="2 3" key="1">
    <citation type="journal article" date="2008" name="Int. J. Syst. Evol. Microbiol.">
        <title>Description of Roseateles aquatilis sp. nov. and Roseateles terrae sp. nov., in the class Betaproteobacteria, and emended description of the genus Roseateles.</title>
        <authorList>
            <person name="Gomila M."/>
            <person name="Bowien B."/>
            <person name="Falsen E."/>
            <person name="Moore E.R."/>
            <person name="Lalucat J."/>
        </authorList>
    </citation>
    <scope>NUCLEOTIDE SEQUENCE [LARGE SCALE GENOMIC DNA]</scope>
    <source>
        <strain evidence="2 3">CCUG 48205</strain>
    </source>
</reference>
<name>A0A246IT60_9BURK</name>
<proteinExistence type="predicted"/>
<evidence type="ECO:0000313" key="3">
    <source>
        <dbReference type="Proteomes" id="UP000197468"/>
    </source>
</evidence>
<evidence type="ECO:0000256" key="1">
    <source>
        <dbReference type="SAM" id="MobiDB-lite"/>
    </source>
</evidence>
<dbReference type="Proteomes" id="UP000197468">
    <property type="component" value="Unassembled WGS sequence"/>
</dbReference>
<accession>A0A246IT60</accession>
<sequence>MTRWLRILVLTLLLPGYGIAAAGVTMFAAGVAHVQHLLVDGQPADPGQAATGDGATGDDADVAALLFELGDTSDDMPDHCKPDAAPVRPSHARMPPLCAPQPHAPDIWPQPLRRPPRA</sequence>